<dbReference type="GO" id="GO:0016779">
    <property type="term" value="F:nucleotidyltransferase activity"/>
    <property type="evidence" value="ECO:0007669"/>
    <property type="project" value="UniProtKB-KW"/>
</dbReference>
<dbReference type="OrthoDB" id="2052979at2"/>
<keyword evidence="4" id="KW-0548">Nucleotidyltransferase</keyword>
<keyword evidence="3" id="KW-0808">Transferase</keyword>
<keyword evidence="2" id="KW-0328">Glycosyltransferase</keyword>
<dbReference type="PROSITE" id="PS52018">
    <property type="entry name" value="DART"/>
    <property type="match status" value="1"/>
</dbReference>
<keyword evidence="5 6" id="KW-0238">DNA-binding</keyword>
<evidence type="ECO:0000256" key="4">
    <source>
        <dbReference type="ARBA" id="ARBA00022695"/>
    </source>
</evidence>
<comment type="caution">
    <text evidence="6">Lacks conserved residue(s) required for the propagation of feature annotation.</text>
</comment>
<evidence type="ECO:0000256" key="2">
    <source>
        <dbReference type="ARBA" id="ARBA00022676"/>
    </source>
</evidence>
<evidence type="ECO:0000259" key="7">
    <source>
        <dbReference type="PROSITE" id="PS52018"/>
    </source>
</evidence>
<protein>
    <recommendedName>
        <fullName evidence="7">DarT domain-containing protein</fullName>
    </recommendedName>
</protein>
<evidence type="ECO:0000313" key="8">
    <source>
        <dbReference type="EMBL" id="ABQ25481.1"/>
    </source>
</evidence>
<evidence type="ECO:0000256" key="5">
    <source>
        <dbReference type="ARBA" id="ARBA00023125"/>
    </source>
</evidence>
<evidence type="ECO:0000313" key="9">
    <source>
        <dbReference type="Proteomes" id="UP000006695"/>
    </source>
</evidence>
<dbReference type="GO" id="GO:0003677">
    <property type="term" value="F:DNA binding"/>
    <property type="evidence" value="ECO:0007669"/>
    <property type="project" value="UniProtKB-UniRule"/>
</dbReference>
<comment type="similarity">
    <text evidence="6">Belongs to the DarT ADP-ribosyltransferase family.</text>
</comment>
<gene>
    <name evidence="8" type="ordered locus">Gura_1280</name>
</gene>
<dbReference type="HOGENOM" id="CLU_2167361_0_0_7"/>
<dbReference type="InterPro" id="IPR029494">
    <property type="entry name" value="DarT"/>
</dbReference>
<sequence length="110" mass="12838">MRATVEGRGIAHLIHFTRFENLNSILQHGIRPRQVLDAGGEEYIFNDELRLDGCLDAVSLSISFPNYKMFYPYRCQDYSINWAVLRLKSSILWDRIPGTDRIPEFRGHHT</sequence>
<evidence type="ECO:0000256" key="3">
    <source>
        <dbReference type="ARBA" id="ARBA00022679"/>
    </source>
</evidence>
<dbReference type="Proteomes" id="UP000006695">
    <property type="component" value="Chromosome"/>
</dbReference>
<dbReference type="STRING" id="351605.Gura_1280"/>
<feature type="domain" description="DarT" evidence="7">
    <location>
        <begin position="11"/>
        <end position="110"/>
    </location>
</feature>
<keyword evidence="9" id="KW-1185">Reference proteome</keyword>
<dbReference type="EMBL" id="CP000698">
    <property type="protein sequence ID" value="ABQ25481.1"/>
    <property type="molecule type" value="Genomic_DNA"/>
</dbReference>
<proteinExistence type="inferred from homology"/>
<evidence type="ECO:0000256" key="1">
    <source>
        <dbReference type="ARBA" id="ARBA00022649"/>
    </source>
</evidence>
<dbReference type="GO" id="GO:0016757">
    <property type="term" value="F:glycosyltransferase activity"/>
    <property type="evidence" value="ECO:0007669"/>
    <property type="project" value="UniProtKB-KW"/>
</dbReference>
<keyword evidence="1 6" id="KW-1277">Toxin-antitoxin system</keyword>
<name>A5GAB2_GEOUR</name>
<accession>A5GAB2</accession>
<organism evidence="8 9">
    <name type="scientific">Geotalea uraniireducens (strain Rf4)</name>
    <name type="common">Geobacter uraniireducens</name>
    <dbReference type="NCBI Taxonomy" id="351605"/>
    <lineage>
        <taxon>Bacteria</taxon>
        <taxon>Pseudomonadati</taxon>
        <taxon>Thermodesulfobacteriota</taxon>
        <taxon>Desulfuromonadia</taxon>
        <taxon>Geobacterales</taxon>
        <taxon>Geobacteraceae</taxon>
        <taxon>Geotalea</taxon>
    </lineage>
</organism>
<dbReference type="KEGG" id="gur:Gura_1280"/>
<dbReference type="AlphaFoldDB" id="A5GAB2"/>
<reference evidence="8 9" key="1">
    <citation type="submission" date="2007-05" db="EMBL/GenBank/DDBJ databases">
        <title>Complete sequence of Geobacter uraniireducens Rf4.</title>
        <authorList>
            <consortium name="US DOE Joint Genome Institute"/>
            <person name="Copeland A."/>
            <person name="Lucas S."/>
            <person name="Lapidus A."/>
            <person name="Barry K."/>
            <person name="Detter J.C."/>
            <person name="Glavina del Rio T."/>
            <person name="Hammon N."/>
            <person name="Israni S."/>
            <person name="Dalin E."/>
            <person name="Tice H."/>
            <person name="Pitluck S."/>
            <person name="Chertkov O."/>
            <person name="Brettin T."/>
            <person name="Bruce D."/>
            <person name="Han C."/>
            <person name="Schmutz J."/>
            <person name="Larimer F."/>
            <person name="Land M."/>
            <person name="Hauser L."/>
            <person name="Kyrpides N."/>
            <person name="Mikhailova N."/>
            <person name="Shelobolina E."/>
            <person name="Aklujkar M."/>
            <person name="Lovley D."/>
            <person name="Richardson P."/>
        </authorList>
    </citation>
    <scope>NUCLEOTIDE SEQUENCE [LARGE SCALE GENOMIC DNA]</scope>
    <source>
        <strain evidence="8 9">Rf4</strain>
    </source>
</reference>
<evidence type="ECO:0000256" key="6">
    <source>
        <dbReference type="PROSITE-ProRule" id="PRU01362"/>
    </source>
</evidence>